<dbReference type="OrthoDB" id="5974945at2759"/>
<feature type="region of interest" description="Disordered" evidence="1">
    <location>
        <begin position="24"/>
        <end position="126"/>
    </location>
</feature>
<feature type="compositionally biased region" description="Acidic residues" evidence="1">
    <location>
        <begin position="54"/>
        <end position="74"/>
    </location>
</feature>
<dbReference type="RefSeq" id="XP_028515685.1">
    <property type="nucleotide sequence ID" value="XM_028659884.1"/>
</dbReference>
<organism evidence="2 3">
    <name type="scientific">Exaiptasia diaphana</name>
    <name type="common">Tropical sea anemone</name>
    <name type="synonym">Aiptasia pulchella</name>
    <dbReference type="NCBI Taxonomy" id="2652724"/>
    <lineage>
        <taxon>Eukaryota</taxon>
        <taxon>Metazoa</taxon>
        <taxon>Cnidaria</taxon>
        <taxon>Anthozoa</taxon>
        <taxon>Hexacorallia</taxon>
        <taxon>Actiniaria</taxon>
        <taxon>Aiptasiidae</taxon>
        <taxon>Exaiptasia</taxon>
    </lineage>
</organism>
<protein>
    <submittedName>
        <fullName evidence="2">Uncharacterized protein</fullName>
    </submittedName>
</protein>
<feature type="compositionally biased region" description="Acidic residues" evidence="1">
    <location>
        <begin position="84"/>
        <end position="104"/>
    </location>
</feature>
<sequence length="126" mass="13864">MASNAKRSRSSSTFTLDEVIAFVQETDDEYYSDSDSGGLTSGEESEIDRKLQNFDEESSNDEEEDVPPPEDFDLPDQNRTQDGQFEDNESGSSDEDNGGNDQDDMINRVVGGQGNHPVRGRGNTSC</sequence>
<dbReference type="AlphaFoldDB" id="A0A913YJW3"/>
<reference evidence="2" key="1">
    <citation type="submission" date="2022-11" db="UniProtKB">
        <authorList>
            <consortium name="EnsemblMetazoa"/>
        </authorList>
    </citation>
    <scope>IDENTIFICATION</scope>
</reference>
<dbReference type="Proteomes" id="UP000887567">
    <property type="component" value="Unplaced"/>
</dbReference>
<evidence type="ECO:0000256" key="1">
    <source>
        <dbReference type="SAM" id="MobiDB-lite"/>
    </source>
</evidence>
<dbReference type="EnsemblMetazoa" id="XM_028659884.1">
    <property type="protein sequence ID" value="XP_028515685.1"/>
    <property type="gene ID" value="LOC110241751"/>
</dbReference>
<evidence type="ECO:0000313" key="2">
    <source>
        <dbReference type="EnsemblMetazoa" id="XP_028515685.1"/>
    </source>
</evidence>
<evidence type="ECO:0000313" key="3">
    <source>
        <dbReference type="Proteomes" id="UP000887567"/>
    </source>
</evidence>
<name>A0A913YJW3_EXADI</name>
<accession>A0A913YJW3</accession>
<dbReference type="GeneID" id="110241751"/>
<keyword evidence="3" id="KW-1185">Reference proteome</keyword>
<proteinExistence type="predicted"/>